<proteinExistence type="inferred from homology"/>
<dbReference type="InterPro" id="IPR003829">
    <property type="entry name" value="Pirin_N_dom"/>
</dbReference>
<dbReference type="InterPro" id="IPR012093">
    <property type="entry name" value="Pirin"/>
</dbReference>
<feature type="binding site" evidence="2">
    <location>
        <position position="63"/>
    </location>
    <ligand>
        <name>Fe cation</name>
        <dbReference type="ChEBI" id="CHEBI:24875"/>
    </ligand>
</feature>
<dbReference type="InterPro" id="IPR011051">
    <property type="entry name" value="RmlC_Cupin_sf"/>
</dbReference>
<reference evidence="6 7" key="1">
    <citation type="journal article" date="2015" name="Genome Biol. Evol.">
        <title>Comparative Genomics of a Bacterivorous Green Alga Reveals Evolutionary Causalities and Consequences of Phago-Mixotrophic Mode of Nutrition.</title>
        <authorList>
            <person name="Burns J.A."/>
            <person name="Paasch A."/>
            <person name="Narechania A."/>
            <person name="Kim E."/>
        </authorList>
    </citation>
    <scope>NUCLEOTIDE SEQUENCE [LARGE SCALE GENOMIC DNA]</scope>
    <source>
        <strain evidence="6 7">PLY_AMNH</strain>
    </source>
</reference>
<dbReference type="Pfam" id="PF05726">
    <property type="entry name" value="Pirin_C"/>
    <property type="match status" value="1"/>
</dbReference>
<dbReference type="SUPFAM" id="SSF51182">
    <property type="entry name" value="RmlC-like cupins"/>
    <property type="match status" value="1"/>
</dbReference>
<dbReference type="AlphaFoldDB" id="A0AAE0LA11"/>
<comment type="caution">
    <text evidence="6">The sequence shown here is derived from an EMBL/GenBank/DDBJ whole genome shotgun (WGS) entry which is preliminary data.</text>
</comment>
<keyword evidence="2" id="KW-0479">Metal-binding</keyword>
<evidence type="ECO:0000259" key="4">
    <source>
        <dbReference type="Pfam" id="PF02678"/>
    </source>
</evidence>
<gene>
    <name evidence="6" type="ORF">CYMTET_14789</name>
</gene>
<evidence type="ECO:0000256" key="3">
    <source>
        <dbReference type="RuleBase" id="RU003457"/>
    </source>
</evidence>
<dbReference type="Proteomes" id="UP001190700">
    <property type="component" value="Unassembled WGS sequence"/>
</dbReference>
<feature type="binding site" evidence="2">
    <location>
        <position position="65"/>
    </location>
    <ligand>
        <name>Fe cation</name>
        <dbReference type="ChEBI" id="CHEBI:24875"/>
    </ligand>
</feature>
<protein>
    <recommendedName>
        <fullName evidence="8">Pirin</fullName>
    </recommendedName>
</protein>
<dbReference type="PIRSF" id="PIRSF006232">
    <property type="entry name" value="Pirin"/>
    <property type="match status" value="1"/>
</dbReference>
<feature type="binding site" evidence="2">
    <location>
        <position position="107"/>
    </location>
    <ligand>
        <name>Fe cation</name>
        <dbReference type="ChEBI" id="CHEBI:24875"/>
    </ligand>
</feature>
<dbReference type="PANTHER" id="PTHR13903:SF8">
    <property type="entry name" value="PIRIN"/>
    <property type="match status" value="1"/>
</dbReference>
<evidence type="ECO:0000256" key="1">
    <source>
        <dbReference type="ARBA" id="ARBA00008416"/>
    </source>
</evidence>
<dbReference type="GO" id="GO:0046872">
    <property type="term" value="F:metal ion binding"/>
    <property type="evidence" value="ECO:0007669"/>
    <property type="project" value="UniProtKB-KW"/>
</dbReference>
<keyword evidence="7" id="KW-1185">Reference proteome</keyword>
<sequence length="315" mass="33849">MMQLLRVVPAGITHPFGDHRAVTQAFPAAIPSEQSDPFLMCDSYASESKGVQNDPDSFDVAWHPHRGMDILSYLKTGVGRHGDSMGNRETFATPGMQWISCGSGIEHAEGGGTPKGELISGFQIWINVPSEQKMADPRYGTEPPDAIPQVELSPGVHARLLAGNLGGSSGPFQTVQPVQMIDFELASGASLLHEIPAGMDTCMVYVYEGEGNIAGKPIGPKSIALFNASSDATRMFELTANGATSDSVSGAGGKLCAMIFAGNKLKEPIAWHGPIVMNTQKEIQQALHELRSGTFPPKRVEWDYRRLATRTEAEL</sequence>
<accession>A0AAE0LA11</accession>
<dbReference type="EMBL" id="LGRX02006220">
    <property type="protein sequence ID" value="KAK3277189.1"/>
    <property type="molecule type" value="Genomic_DNA"/>
</dbReference>
<dbReference type="InterPro" id="IPR008778">
    <property type="entry name" value="Pirin_C_dom"/>
</dbReference>
<name>A0AAE0LA11_9CHLO</name>
<evidence type="ECO:0000313" key="7">
    <source>
        <dbReference type="Proteomes" id="UP001190700"/>
    </source>
</evidence>
<feature type="binding site" evidence="2">
    <location>
        <position position="109"/>
    </location>
    <ligand>
        <name>Fe cation</name>
        <dbReference type="ChEBI" id="CHEBI:24875"/>
    </ligand>
</feature>
<dbReference type="PANTHER" id="PTHR13903">
    <property type="entry name" value="PIRIN-RELATED"/>
    <property type="match status" value="1"/>
</dbReference>
<dbReference type="Gene3D" id="2.60.120.10">
    <property type="entry name" value="Jelly Rolls"/>
    <property type="match status" value="2"/>
</dbReference>
<comment type="similarity">
    <text evidence="1 3">Belongs to the pirin family.</text>
</comment>
<dbReference type="InterPro" id="IPR014710">
    <property type="entry name" value="RmlC-like_jellyroll"/>
</dbReference>
<feature type="domain" description="Pirin N-terminal" evidence="4">
    <location>
        <begin position="24"/>
        <end position="126"/>
    </location>
</feature>
<evidence type="ECO:0008006" key="8">
    <source>
        <dbReference type="Google" id="ProtNLM"/>
    </source>
</evidence>
<organism evidence="6 7">
    <name type="scientific">Cymbomonas tetramitiformis</name>
    <dbReference type="NCBI Taxonomy" id="36881"/>
    <lineage>
        <taxon>Eukaryota</taxon>
        <taxon>Viridiplantae</taxon>
        <taxon>Chlorophyta</taxon>
        <taxon>Pyramimonadophyceae</taxon>
        <taxon>Pyramimonadales</taxon>
        <taxon>Pyramimonadaceae</taxon>
        <taxon>Cymbomonas</taxon>
    </lineage>
</organism>
<evidence type="ECO:0000259" key="5">
    <source>
        <dbReference type="Pfam" id="PF05726"/>
    </source>
</evidence>
<keyword evidence="2" id="KW-0408">Iron</keyword>
<dbReference type="CDD" id="cd02247">
    <property type="entry name" value="cupin_pirin_C"/>
    <property type="match status" value="1"/>
</dbReference>
<dbReference type="Pfam" id="PF02678">
    <property type="entry name" value="Pirin"/>
    <property type="match status" value="1"/>
</dbReference>
<comment type="cofactor">
    <cofactor evidence="2">
        <name>Fe cation</name>
        <dbReference type="ChEBI" id="CHEBI:24875"/>
    </cofactor>
    <text evidence="2">Binds 1 Fe cation per subunit.</text>
</comment>
<feature type="domain" description="Pirin C-terminal" evidence="5">
    <location>
        <begin position="181"/>
        <end position="295"/>
    </location>
</feature>
<evidence type="ECO:0000313" key="6">
    <source>
        <dbReference type="EMBL" id="KAK3277189.1"/>
    </source>
</evidence>
<evidence type="ECO:0000256" key="2">
    <source>
        <dbReference type="PIRSR" id="PIRSR006232-1"/>
    </source>
</evidence>